<comment type="caution">
    <text evidence="3">The sequence shown here is derived from an EMBL/GenBank/DDBJ whole genome shotgun (WGS) entry which is preliminary data.</text>
</comment>
<evidence type="ECO:0000313" key="4">
    <source>
        <dbReference type="Proteomes" id="UP000469763"/>
    </source>
</evidence>
<dbReference type="AlphaFoldDB" id="A0A7K3TER2"/>
<dbReference type="Proteomes" id="UP000469763">
    <property type="component" value="Unassembled WGS sequence"/>
</dbReference>
<dbReference type="Pfam" id="PF12146">
    <property type="entry name" value="Hydrolase_4"/>
    <property type="match status" value="1"/>
</dbReference>
<dbReference type="EMBL" id="WHZY01000001">
    <property type="protein sequence ID" value="NEG77585.1"/>
    <property type="molecule type" value="Genomic_DNA"/>
</dbReference>
<keyword evidence="1" id="KW-1133">Transmembrane helix</keyword>
<dbReference type="GO" id="GO:0016787">
    <property type="term" value="F:hydrolase activity"/>
    <property type="evidence" value="ECO:0007669"/>
    <property type="project" value="UniProtKB-KW"/>
</dbReference>
<dbReference type="OrthoDB" id="9786110at2"/>
<evidence type="ECO:0000259" key="2">
    <source>
        <dbReference type="Pfam" id="PF12146"/>
    </source>
</evidence>
<dbReference type="Gene3D" id="3.40.50.1820">
    <property type="entry name" value="alpha/beta hydrolase"/>
    <property type="match status" value="1"/>
</dbReference>
<accession>A0A7K3TER2</accession>
<protein>
    <submittedName>
        <fullName evidence="3">Alpha/beta hydrolase</fullName>
    </submittedName>
</protein>
<proteinExistence type="predicted"/>
<dbReference type="InterPro" id="IPR052920">
    <property type="entry name" value="DNA-binding_regulatory"/>
</dbReference>
<dbReference type="SUPFAM" id="SSF53474">
    <property type="entry name" value="alpha/beta-Hydrolases"/>
    <property type="match status" value="1"/>
</dbReference>
<dbReference type="RefSeq" id="WP_152349506.1">
    <property type="nucleotide sequence ID" value="NZ_WBSN01000001.1"/>
</dbReference>
<reference evidence="3 4" key="1">
    <citation type="submission" date="2019-10" db="EMBL/GenBank/DDBJ databases">
        <title>Bifidobacterium from non-human primates.</title>
        <authorList>
            <person name="Modesto M."/>
        </authorList>
    </citation>
    <scope>NUCLEOTIDE SEQUENCE [LARGE SCALE GENOMIC DNA]</scope>
    <source>
        <strain evidence="3 4">TREC</strain>
    </source>
</reference>
<feature type="transmembrane region" description="Helical" evidence="1">
    <location>
        <begin position="12"/>
        <end position="36"/>
    </location>
</feature>
<keyword evidence="3" id="KW-0378">Hydrolase</keyword>
<dbReference type="InterPro" id="IPR022742">
    <property type="entry name" value="Hydrolase_4"/>
</dbReference>
<name>A0A7K3TER2_9BIFI</name>
<evidence type="ECO:0000313" key="3">
    <source>
        <dbReference type="EMBL" id="NEG77585.1"/>
    </source>
</evidence>
<keyword evidence="1" id="KW-0812">Transmembrane</keyword>
<keyword evidence="1" id="KW-0472">Membrane</keyword>
<organism evidence="3 4">
    <name type="scientific">Bifidobacterium avesanii</name>
    <dbReference type="NCBI Taxonomy" id="1798157"/>
    <lineage>
        <taxon>Bacteria</taxon>
        <taxon>Bacillati</taxon>
        <taxon>Actinomycetota</taxon>
        <taxon>Actinomycetes</taxon>
        <taxon>Bifidobacteriales</taxon>
        <taxon>Bifidobacteriaceae</taxon>
        <taxon>Bifidobacterium</taxon>
    </lineage>
</organism>
<sequence>MTVAKRHKVLRAVGGGVLGATALIAAAGDFLFHFSLDNRAPLSMMKLVSSGRIQGAALEGRHRDADEEREAARWFGKCKRPVHAVSEDGLHLHGWMLPPLDGTDETVANRYAICCHGYTGRPRDMAKYAYRLSHMGFAVLAPAQRCHELSEGRFVGMGWLERRDLVAWARMLARRNPDASILLFGVSMGAATVMMASGEPDLPSNVAAGVEDCGYSSVWEQFMDNALTLYHMPARWTAAPVLAAMSVVSRLRAGYGFRQASCIRQLKRCRIPMLFIHGSADTFVNPAAVDANFAVCAGAPRLRLLVPGAGHAMSASTDPALYWKTVEEFVTRVRTRHAMRTPEPTMGHD</sequence>
<feature type="domain" description="Serine aminopeptidase S33" evidence="2">
    <location>
        <begin position="113"/>
        <end position="197"/>
    </location>
</feature>
<dbReference type="InterPro" id="IPR029058">
    <property type="entry name" value="AB_hydrolase_fold"/>
</dbReference>
<dbReference type="PANTHER" id="PTHR43358:SF4">
    <property type="entry name" value="ALPHA_BETA HYDROLASE FOLD-1 DOMAIN-CONTAINING PROTEIN"/>
    <property type="match status" value="1"/>
</dbReference>
<keyword evidence="4" id="KW-1185">Reference proteome</keyword>
<gene>
    <name evidence="3" type="ORF">GFD22_01015</name>
</gene>
<dbReference type="PANTHER" id="PTHR43358">
    <property type="entry name" value="ALPHA/BETA-HYDROLASE"/>
    <property type="match status" value="1"/>
</dbReference>
<evidence type="ECO:0000256" key="1">
    <source>
        <dbReference type="SAM" id="Phobius"/>
    </source>
</evidence>